<protein>
    <submittedName>
        <fullName evidence="2">Uncharacterized protein</fullName>
    </submittedName>
</protein>
<accession>A0A2X4UAJ9</accession>
<dbReference type="AlphaFoldDB" id="A0A2X4UAJ9"/>
<dbReference type="OrthoDB" id="6675421at2"/>
<organism evidence="2 3">
    <name type="scientific">Leminorella richardii</name>
    <dbReference type="NCBI Taxonomy" id="158841"/>
    <lineage>
        <taxon>Bacteria</taxon>
        <taxon>Pseudomonadati</taxon>
        <taxon>Pseudomonadota</taxon>
        <taxon>Gammaproteobacteria</taxon>
        <taxon>Enterobacterales</taxon>
        <taxon>Budviciaceae</taxon>
        <taxon>Leminorella</taxon>
    </lineage>
</organism>
<keyword evidence="3" id="KW-1185">Reference proteome</keyword>
<dbReference type="EMBL" id="LS483470">
    <property type="protein sequence ID" value="SQI35951.1"/>
    <property type="molecule type" value="Genomic_DNA"/>
</dbReference>
<dbReference type="KEGG" id="lri:NCTC12151_00560"/>
<dbReference type="RefSeq" id="WP_111739196.1">
    <property type="nucleotide sequence ID" value="NZ_LR698987.1"/>
</dbReference>
<gene>
    <name evidence="2" type="ORF">NCTC12151_00560</name>
</gene>
<reference evidence="2 3" key="1">
    <citation type="submission" date="2018-06" db="EMBL/GenBank/DDBJ databases">
        <authorList>
            <consortium name="Pathogen Informatics"/>
            <person name="Doyle S."/>
        </authorList>
    </citation>
    <scope>NUCLEOTIDE SEQUENCE [LARGE SCALE GENOMIC DNA]</scope>
    <source>
        <strain evidence="2 3">NCTC12151</strain>
    </source>
</reference>
<dbReference type="Proteomes" id="UP000249005">
    <property type="component" value="Chromosome 1"/>
</dbReference>
<evidence type="ECO:0000256" key="1">
    <source>
        <dbReference type="SAM" id="MobiDB-lite"/>
    </source>
</evidence>
<evidence type="ECO:0000313" key="3">
    <source>
        <dbReference type="Proteomes" id="UP000249005"/>
    </source>
</evidence>
<feature type="region of interest" description="Disordered" evidence="1">
    <location>
        <begin position="1"/>
        <end position="26"/>
    </location>
</feature>
<proteinExistence type="predicted"/>
<evidence type="ECO:0000313" key="2">
    <source>
        <dbReference type="EMBL" id="SQI35951.1"/>
    </source>
</evidence>
<sequence>MTEKRKTGSAHDTGKGNATTKADASGTALPVTNPLDLWYLCQKINYALKYPITRADGATVYQRVVTELVRLDNRAFNYHWPYIGECGYDMTTDPPQPIMSREQPHRPSDFPLSEYNVIKERYVYRLHGIATADLRVEVTKLLLLLSELESMLTPEMRQIYSPLKEIGGELTRIFKVTRGLFRIPDVVKLKNIELSGKAAFEQANLDDVIEIKFNQSGDKLLETQKRAYERIAGERRKFHLLQSNTCQIDNRRQRDWLREAKKEPMYRPLAQGLEKMKQRARVRAEVEEYQHLIGMIDQELDDVRRRLMPVYPEPVRDYSELTQGNRLEAPPSEAEMHRMRKAIAGLEMSLGGAMWGIGAYGIAAGSVMAVGTGAATTAAVAPSVPVAESSMAVAAEAAVAARETTMTVGSNVVQFGNMSRQTVEQLVKFTALVAANEAIINKAAAQEPESSETQIALTRDFLSNPAKTEQRYIYWPD</sequence>
<name>A0A2X4UAJ9_9GAMM</name>